<dbReference type="InterPro" id="IPR000477">
    <property type="entry name" value="RT_dom"/>
</dbReference>
<evidence type="ECO:0000313" key="2">
    <source>
        <dbReference type="EMBL" id="GFS23512.1"/>
    </source>
</evidence>
<sequence length="104" mass="11570">MQNLENCPGIKVGGYNVNNTRYADDTVLIAENKDDLQKLLNIVEEESTKKGLKLNSKKTEVMGTDLVVPDTHEPKTLLKGYLGACSVLITFITMPREVESPFDK</sequence>
<dbReference type="PROSITE" id="PS50878">
    <property type="entry name" value="RT_POL"/>
    <property type="match status" value="1"/>
</dbReference>
<dbReference type="PANTHER" id="PTHR47027">
    <property type="entry name" value="REVERSE TRANSCRIPTASE DOMAIN-CONTAINING PROTEIN"/>
    <property type="match status" value="1"/>
</dbReference>
<dbReference type="AlphaFoldDB" id="A0AAV4JPS5"/>
<dbReference type="EMBL" id="BMAT01003315">
    <property type="protein sequence ID" value="GFS23512.1"/>
    <property type="molecule type" value="Genomic_DNA"/>
</dbReference>
<keyword evidence="3" id="KW-1185">Reference proteome</keyword>
<evidence type="ECO:0000313" key="3">
    <source>
        <dbReference type="Proteomes" id="UP000762676"/>
    </source>
</evidence>
<dbReference type="SUPFAM" id="SSF56672">
    <property type="entry name" value="DNA/RNA polymerases"/>
    <property type="match status" value="1"/>
</dbReference>
<evidence type="ECO:0000259" key="1">
    <source>
        <dbReference type="PROSITE" id="PS50878"/>
    </source>
</evidence>
<reference evidence="2 3" key="1">
    <citation type="journal article" date="2021" name="Elife">
        <title>Chloroplast acquisition without the gene transfer in kleptoplastic sea slugs, Plakobranchus ocellatus.</title>
        <authorList>
            <person name="Maeda T."/>
            <person name="Takahashi S."/>
            <person name="Yoshida T."/>
            <person name="Shimamura S."/>
            <person name="Takaki Y."/>
            <person name="Nagai Y."/>
            <person name="Toyoda A."/>
            <person name="Suzuki Y."/>
            <person name="Arimoto A."/>
            <person name="Ishii H."/>
            <person name="Satoh N."/>
            <person name="Nishiyama T."/>
            <person name="Hasebe M."/>
            <person name="Maruyama T."/>
            <person name="Minagawa J."/>
            <person name="Obokata J."/>
            <person name="Shigenobu S."/>
        </authorList>
    </citation>
    <scope>NUCLEOTIDE SEQUENCE [LARGE SCALE GENOMIC DNA]</scope>
</reference>
<dbReference type="InterPro" id="IPR043502">
    <property type="entry name" value="DNA/RNA_pol_sf"/>
</dbReference>
<dbReference type="Proteomes" id="UP000762676">
    <property type="component" value="Unassembled WGS sequence"/>
</dbReference>
<protein>
    <recommendedName>
        <fullName evidence="1">Reverse transcriptase domain-containing protein</fullName>
    </recommendedName>
</protein>
<gene>
    <name evidence="2" type="ORF">ElyMa_001642200</name>
</gene>
<proteinExistence type="predicted"/>
<accession>A0AAV4JPS5</accession>
<dbReference type="Pfam" id="PF00078">
    <property type="entry name" value="RVT_1"/>
    <property type="match status" value="1"/>
</dbReference>
<name>A0AAV4JPS5_9GAST</name>
<feature type="domain" description="Reverse transcriptase" evidence="1">
    <location>
        <begin position="1"/>
        <end position="83"/>
    </location>
</feature>
<dbReference type="PANTHER" id="PTHR47027:SF8">
    <property type="entry name" value="RIBONUCLEASE H"/>
    <property type="match status" value="1"/>
</dbReference>
<organism evidence="2 3">
    <name type="scientific">Elysia marginata</name>
    <dbReference type="NCBI Taxonomy" id="1093978"/>
    <lineage>
        <taxon>Eukaryota</taxon>
        <taxon>Metazoa</taxon>
        <taxon>Spiralia</taxon>
        <taxon>Lophotrochozoa</taxon>
        <taxon>Mollusca</taxon>
        <taxon>Gastropoda</taxon>
        <taxon>Heterobranchia</taxon>
        <taxon>Euthyneura</taxon>
        <taxon>Panpulmonata</taxon>
        <taxon>Sacoglossa</taxon>
        <taxon>Placobranchoidea</taxon>
        <taxon>Plakobranchidae</taxon>
        <taxon>Elysia</taxon>
    </lineage>
</organism>
<comment type="caution">
    <text evidence="2">The sequence shown here is derived from an EMBL/GenBank/DDBJ whole genome shotgun (WGS) entry which is preliminary data.</text>
</comment>